<organism evidence="1 2">
    <name type="scientific">Plakobranchus ocellatus</name>
    <dbReference type="NCBI Taxonomy" id="259542"/>
    <lineage>
        <taxon>Eukaryota</taxon>
        <taxon>Metazoa</taxon>
        <taxon>Spiralia</taxon>
        <taxon>Lophotrochozoa</taxon>
        <taxon>Mollusca</taxon>
        <taxon>Gastropoda</taxon>
        <taxon>Heterobranchia</taxon>
        <taxon>Euthyneura</taxon>
        <taxon>Panpulmonata</taxon>
        <taxon>Sacoglossa</taxon>
        <taxon>Placobranchoidea</taxon>
        <taxon>Plakobranchidae</taxon>
        <taxon>Plakobranchus</taxon>
    </lineage>
</organism>
<proteinExistence type="predicted"/>
<evidence type="ECO:0000313" key="1">
    <source>
        <dbReference type="EMBL" id="GFN78909.1"/>
    </source>
</evidence>
<protein>
    <submittedName>
        <fullName evidence="1">Uncharacterized protein</fullName>
    </submittedName>
</protein>
<name>A0AAV3Y8T6_9GAST</name>
<dbReference type="EMBL" id="BLXT01000621">
    <property type="protein sequence ID" value="GFN78909.1"/>
    <property type="molecule type" value="Genomic_DNA"/>
</dbReference>
<keyword evidence="2" id="KW-1185">Reference proteome</keyword>
<reference evidence="1 2" key="1">
    <citation type="journal article" date="2021" name="Elife">
        <title>Chloroplast acquisition without the gene transfer in kleptoplastic sea slugs, Plakobranchus ocellatus.</title>
        <authorList>
            <person name="Maeda T."/>
            <person name="Takahashi S."/>
            <person name="Yoshida T."/>
            <person name="Shimamura S."/>
            <person name="Takaki Y."/>
            <person name="Nagai Y."/>
            <person name="Toyoda A."/>
            <person name="Suzuki Y."/>
            <person name="Arimoto A."/>
            <person name="Ishii H."/>
            <person name="Satoh N."/>
            <person name="Nishiyama T."/>
            <person name="Hasebe M."/>
            <person name="Maruyama T."/>
            <person name="Minagawa J."/>
            <person name="Obokata J."/>
            <person name="Shigenobu S."/>
        </authorList>
    </citation>
    <scope>NUCLEOTIDE SEQUENCE [LARGE SCALE GENOMIC DNA]</scope>
</reference>
<dbReference type="Proteomes" id="UP000735302">
    <property type="component" value="Unassembled WGS sequence"/>
</dbReference>
<evidence type="ECO:0000313" key="2">
    <source>
        <dbReference type="Proteomes" id="UP000735302"/>
    </source>
</evidence>
<accession>A0AAV3Y8T6</accession>
<comment type="caution">
    <text evidence="1">The sequence shown here is derived from an EMBL/GenBank/DDBJ whole genome shotgun (WGS) entry which is preliminary data.</text>
</comment>
<sequence>MPVRDCDRLRCCRSLSSRTVAGKSNLQEKVCKLQGEPATKEATKNLLYTLNKVISDFRDLRLGWAPIVGLEPATEDP</sequence>
<gene>
    <name evidence="1" type="ORF">PoB_000541500</name>
</gene>
<dbReference type="AlphaFoldDB" id="A0AAV3Y8T6"/>